<keyword evidence="1" id="KW-0175">Coiled coil</keyword>
<feature type="coiled-coil region" evidence="1">
    <location>
        <begin position="248"/>
        <end position="294"/>
    </location>
</feature>
<evidence type="ECO:0000313" key="3">
    <source>
        <dbReference type="Proteomes" id="UP000285236"/>
    </source>
</evidence>
<evidence type="ECO:0000313" key="2">
    <source>
        <dbReference type="EMBL" id="RGU88642.1"/>
    </source>
</evidence>
<organism evidence="2 3">
    <name type="scientific">Segatella copri</name>
    <dbReference type="NCBI Taxonomy" id="165179"/>
    <lineage>
        <taxon>Bacteria</taxon>
        <taxon>Pseudomonadati</taxon>
        <taxon>Bacteroidota</taxon>
        <taxon>Bacteroidia</taxon>
        <taxon>Bacteroidales</taxon>
        <taxon>Prevotellaceae</taxon>
        <taxon>Segatella</taxon>
    </lineage>
</organism>
<accession>A0AA93BDF2</accession>
<reference evidence="2 3" key="1">
    <citation type="submission" date="2018-08" db="EMBL/GenBank/DDBJ databases">
        <title>A genome reference for cultivated species of the human gut microbiota.</title>
        <authorList>
            <person name="Zou Y."/>
            <person name="Xue W."/>
            <person name="Luo G."/>
        </authorList>
    </citation>
    <scope>NUCLEOTIDE SEQUENCE [LARGE SCALE GENOMIC DNA]</scope>
    <source>
        <strain evidence="2 3">AF15-25</strain>
    </source>
</reference>
<protein>
    <recommendedName>
        <fullName evidence="4">Competence protein CoiA-like family protein</fullName>
    </recommendedName>
</protein>
<dbReference type="RefSeq" id="WP_118082128.1">
    <property type="nucleotide sequence ID" value="NZ_QRYP01000096.1"/>
</dbReference>
<dbReference type="EMBL" id="QRYP01000096">
    <property type="protein sequence ID" value="RGU88642.1"/>
    <property type="molecule type" value="Genomic_DNA"/>
</dbReference>
<dbReference type="AlphaFoldDB" id="A0AA93BDF2"/>
<name>A0AA93BDF2_9BACT</name>
<sequence length="362" mass="42989">MALDFVFSWAQDRTGRMVYIDDVPNGLACNCICPNCKEQLLARHGMERAHHFAHHSETRKATLEICYMVIMYKLAEQIVSERKRIHVPSYYGIFKETDLEFVDVKIDGRYERKDKQPDIIATTKEGKQYLIELIFKYKVQHNKAIDYNNLSCLEIDLSDQKLETLSDFLLNSKENRKWVNNENYFGEIEERYTRAGKNIRVVDYNECKKCPVFKNCCGVRAKYSETPILIENSGRQFRICKPDVLVQRKEEHQRLLEAARERRQKQEEERLRTLAEQEQRRMELRKRVMEADAKRRLERERYDELEAFRDPSERTCFDCKSNLTWMNKKGFANCGPYQSMGVPKNTPPHLARTCRGFKRKIQ</sequence>
<dbReference type="Proteomes" id="UP000285236">
    <property type="component" value="Unassembled WGS sequence"/>
</dbReference>
<proteinExistence type="predicted"/>
<evidence type="ECO:0008006" key="4">
    <source>
        <dbReference type="Google" id="ProtNLM"/>
    </source>
</evidence>
<comment type="caution">
    <text evidence="2">The sequence shown here is derived from an EMBL/GenBank/DDBJ whole genome shotgun (WGS) entry which is preliminary data.</text>
</comment>
<gene>
    <name evidence="2" type="ORF">DWW35_15690</name>
</gene>
<evidence type="ECO:0000256" key="1">
    <source>
        <dbReference type="SAM" id="Coils"/>
    </source>
</evidence>